<organism evidence="1 2">
    <name type="scientific">Prunus armeniaca</name>
    <name type="common">Apricot</name>
    <name type="synonym">Armeniaca vulgaris</name>
    <dbReference type="NCBI Taxonomy" id="36596"/>
    <lineage>
        <taxon>Eukaryota</taxon>
        <taxon>Viridiplantae</taxon>
        <taxon>Streptophyta</taxon>
        <taxon>Embryophyta</taxon>
        <taxon>Tracheophyta</taxon>
        <taxon>Spermatophyta</taxon>
        <taxon>Magnoliopsida</taxon>
        <taxon>eudicotyledons</taxon>
        <taxon>Gunneridae</taxon>
        <taxon>Pentapetalae</taxon>
        <taxon>rosids</taxon>
        <taxon>fabids</taxon>
        <taxon>Rosales</taxon>
        <taxon>Rosaceae</taxon>
        <taxon>Amygdaloideae</taxon>
        <taxon>Amygdaleae</taxon>
        <taxon>Prunus</taxon>
    </lineage>
</organism>
<proteinExistence type="predicted"/>
<gene>
    <name evidence="1" type="ORF">CURHAP_LOCUS43340</name>
</gene>
<dbReference type="Proteomes" id="UP000507222">
    <property type="component" value="Unassembled WGS sequence"/>
</dbReference>
<accession>A0A6J5VBA1</accession>
<name>A0A6J5VBA1_PRUAR</name>
<evidence type="ECO:0000313" key="2">
    <source>
        <dbReference type="Proteomes" id="UP000507222"/>
    </source>
</evidence>
<sequence>MTKDQAQPQDPFLRGEWSPFIGEGEPSLLVGTQNRRQSIELVFLLLLIKGRLVKVVVYGFGQDVAGAVETGSGKKQAFGLPIFAMLVGGRRKHCEGRVVATCMKLGARGATHVEGVTRVDLSENTSFSNLLLINGTARLLKW</sequence>
<reference evidence="1 2" key="1">
    <citation type="submission" date="2020-05" db="EMBL/GenBank/DDBJ databases">
        <authorList>
            <person name="Campoy J."/>
            <person name="Schneeberger K."/>
            <person name="Spophaly S."/>
        </authorList>
    </citation>
    <scope>NUCLEOTIDE SEQUENCE [LARGE SCALE GENOMIC DNA]</scope>
    <source>
        <strain evidence="1">PruArmRojPasFocal</strain>
    </source>
</reference>
<dbReference type="EMBL" id="CAEKDK010000007">
    <property type="protein sequence ID" value="CAB4286296.1"/>
    <property type="molecule type" value="Genomic_DNA"/>
</dbReference>
<evidence type="ECO:0000313" key="1">
    <source>
        <dbReference type="EMBL" id="CAB4286296.1"/>
    </source>
</evidence>
<protein>
    <submittedName>
        <fullName evidence="1">Uncharacterized protein</fullName>
    </submittedName>
</protein>
<dbReference type="AlphaFoldDB" id="A0A6J5VBA1"/>